<accession>A0A8S4P0P5</accession>
<organism evidence="1 2">
    <name type="scientific">Owenia fusiformis</name>
    <name type="common">Polychaete worm</name>
    <dbReference type="NCBI Taxonomy" id="6347"/>
    <lineage>
        <taxon>Eukaryota</taxon>
        <taxon>Metazoa</taxon>
        <taxon>Spiralia</taxon>
        <taxon>Lophotrochozoa</taxon>
        <taxon>Annelida</taxon>
        <taxon>Polychaeta</taxon>
        <taxon>Sedentaria</taxon>
        <taxon>Canalipalpata</taxon>
        <taxon>Sabellida</taxon>
        <taxon>Oweniida</taxon>
        <taxon>Oweniidae</taxon>
        <taxon>Owenia</taxon>
    </lineage>
</organism>
<keyword evidence="2" id="KW-1185">Reference proteome</keyword>
<name>A0A8S4P0P5_OWEFU</name>
<dbReference type="Proteomes" id="UP000749559">
    <property type="component" value="Unassembled WGS sequence"/>
</dbReference>
<evidence type="ECO:0000313" key="1">
    <source>
        <dbReference type="EMBL" id="CAH1787750.1"/>
    </source>
</evidence>
<comment type="caution">
    <text evidence="1">The sequence shown here is derived from an EMBL/GenBank/DDBJ whole genome shotgun (WGS) entry which is preliminary data.</text>
</comment>
<reference evidence="1" key="1">
    <citation type="submission" date="2022-03" db="EMBL/GenBank/DDBJ databases">
        <authorList>
            <person name="Martin C."/>
        </authorList>
    </citation>
    <scope>NUCLEOTIDE SEQUENCE</scope>
</reference>
<dbReference type="AlphaFoldDB" id="A0A8S4P0P5"/>
<proteinExistence type="predicted"/>
<dbReference type="SUPFAM" id="SSF52047">
    <property type="entry name" value="RNI-like"/>
    <property type="match status" value="1"/>
</dbReference>
<protein>
    <submittedName>
        <fullName evidence="1">Uncharacterized protein</fullName>
    </submittedName>
</protein>
<evidence type="ECO:0000313" key="2">
    <source>
        <dbReference type="Proteomes" id="UP000749559"/>
    </source>
</evidence>
<sequence>MRILSRGEYYGTHPLKQERLQHVTPENRSEIYRHYDHSTELTDRNKEDIYDCVFESTRPQYKSNESSAKNFWDSNPIQVHTCDGIDKLTIGETVARPSPILHSEVSKIGFLSTFHALVKRDDHASHNSEFFRTLHHICPKLMNLRHLTIRDFLVNDSFNDVCDVINDAITRTRVTSLDTLLQLPISMILQKYSDPSLGENVSLPVNARLASQKPTLLTHLCVKLNLNGVIPTVLYTIDSKGDITVDTYNLKSLSTYAYIDIGAYGRSKCTNFKVVCALIKHSSNLKILSLSGCRWIEIMELTSLINHTTLPNLTALTLDSFDLKWVHVLRIVEYNPSLESLTLRDCSLSRFAQNEFEDLSEKIGEHANLGYLDISNNPLGGSVLKLFLAIIEFRIANHAAFFKFVKFSHNGINTEDAWTLAKGMKKMSDKLHGKRLMEYLNLNQNLVKHAEIDKLIEEFGNSVGFLDIRTQIKGAMAEFVAQM</sequence>
<dbReference type="InterPro" id="IPR032675">
    <property type="entry name" value="LRR_dom_sf"/>
</dbReference>
<dbReference type="EMBL" id="CAIIXF020000006">
    <property type="protein sequence ID" value="CAH1787750.1"/>
    <property type="molecule type" value="Genomic_DNA"/>
</dbReference>
<dbReference type="Gene3D" id="3.80.10.10">
    <property type="entry name" value="Ribonuclease Inhibitor"/>
    <property type="match status" value="1"/>
</dbReference>
<gene>
    <name evidence="1" type="ORF">OFUS_LOCUS13391</name>
</gene>